<accession>A0A0V0Z3Z8</accession>
<feature type="non-terminal residue" evidence="1">
    <location>
        <position position="1"/>
    </location>
</feature>
<name>A0A0V0Z3Z8_9BILA</name>
<gene>
    <name evidence="1" type="ORF">T12_9613</name>
</gene>
<dbReference type="AlphaFoldDB" id="A0A0V0Z3Z8"/>
<sequence>LKGDCRVIERNIRLIKSPVEIAGHPTNIEADESNWIVSEPGNIFCFMDKPYAVTILKKSQAAEPAMAVCIDKDTIFARFNAIAAQFLYWHSYIHIIVLLHKQCLHNYKMNALADIENVKIRTKKLNSVKFENMKTFQKLKETSAKPSASVIYCLLLFIIGNKHLRPLSDCRMLGAPNVKKISSSFDATSSAHYDCNGHKMQNFVK</sequence>
<dbReference type="Proteomes" id="UP000054783">
    <property type="component" value="Unassembled WGS sequence"/>
</dbReference>
<organism evidence="1 2">
    <name type="scientific">Trichinella patagoniensis</name>
    <dbReference type="NCBI Taxonomy" id="990121"/>
    <lineage>
        <taxon>Eukaryota</taxon>
        <taxon>Metazoa</taxon>
        <taxon>Ecdysozoa</taxon>
        <taxon>Nematoda</taxon>
        <taxon>Enoplea</taxon>
        <taxon>Dorylaimia</taxon>
        <taxon>Trichinellida</taxon>
        <taxon>Trichinellidae</taxon>
        <taxon>Trichinella</taxon>
    </lineage>
</organism>
<protein>
    <submittedName>
        <fullName evidence="1">Uncharacterized protein</fullName>
    </submittedName>
</protein>
<comment type="caution">
    <text evidence="1">The sequence shown here is derived from an EMBL/GenBank/DDBJ whole genome shotgun (WGS) entry which is preliminary data.</text>
</comment>
<reference evidence="1 2" key="1">
    <citation type="submission" date="2015-01" db="EMBL/GenBank/DDBJ databases">
        <title>Evolution of Trichinella species and genotypes.</title>
        <authorList>
            <person name="Korhonen P.K."/>
            <person name="Edoardo P."/>
            <person name="Giuseppe L.R."/>
            <person name="Gasser R.B."/>
        </authorList>
    </citation>
    <scope>NUCLEOTIDE SEQUENCE [LARGE SCALE GENOMIC DNA]</scope>
    <source>
        <strain evidence="1">ISS2496</strain>
    </source>
</reference>
<evidence type="ECO:0000313" key="1">
    <source>
        <dbReference type="EMBL" id="KRY07169.1"/>
    </source>
</evidence>
<dbReference type="STRING" id="990121.A0A0V0Z3Z8"/>
<dbReference type="EMBL" id="JYDQ01000534">
    <property type="protein sequence ID" value="KRY07169.1"/>
    <property type="molecule type" value="Genomic_DNA"/>
</dbReference>
<evidence type="ECO:0000313" key="2">
    <source>
        <dbReference type="Proteomes" id="UP000054783"/>
    </source>
</evidence>
<keyword evidence="2" id="KW-1185">Reference proteome</keyword>
<proteinExistence type="predicted"/>